<evidence type="ECO:0000313" key="2">
    <source>
        <dbReference type="EMBL" id="OPB41294.1"/>
    </source>
</evidence>
<dbReference type="EMBL" id="LVVK01000015">
    <property type="protein sequence ID" value="OPB41294.1"/>
    <property type="molecule type" value="Genomic_DNA"/>
</dbReference>
<feature type="compositionally biased region" description="Basic and acidic residues" evidence="1">
    <location>
        <begin position="189"/>
        <end position="205"/>
    </location>
</feature>
<feature type="region of interest" description="Disordered" evidence="1">
    <location>
        <begin position="181"/>
        <end position="237"/>
    </location>
</feature>
<evidence type="ECO:0000313" key="3">
    <source>
        <dbReference type="Proteomes" id="UP000191004"/>
    </source>
</evidence>
<keyword evidence="3" id="KW-1185">Reference proteome</keyword>
<sequence length="237" mass="28049">MHLNAKTILQIHGRLNRLGQKNTVKWHNLKIKNSFHGHEEIVLLTNWPRELSTEACLPYWITGALREVVLFELMKAYMNHPFNRYAWIVTYDRDGPKMECYTQTLVKMGHAYSALAKLVMKTDREQFWTENDEYLMVSMFEMSQEISVEEFKTWFTCGEQLLRQKMQEKLERHIMVVKSNQSKKQQAKALKDQVKTRKNKYKSDEFINPEDMEGEIEDEDEGEVSTDEEFGLPGDEE</sequence>
<accession>A0A1T3CJM6</accession>
<gene>
    <name evidence="2" type="ORF">A0O28_0080120</name>
</gene>
<dbReference type="Proteomes" id="UP000191004">
    <property type="component" value="Unassembled WGS sequence"/>
</dbReference>
<protein>
    <submittedName>
        <fullName evidence="2">Uncharacterized protein</fullName>
    </submittedName>
</protein>
<proteinExistence type="predicted"/>
<organism evidence="2 3">
    <name type="scientific">Trichoderma guizhouense</name>
    <dbReference type="NCBI Taxonomy" id="1491466"/>
    <lineage>
        <taxon>Eukaryota</taxon>
        <taxon>Fungi</taxon>
        <taxon>Dikarya</taxon>
        <taxon>Ascomycota</taxon>
        <taxon>Pezizomycotina</taxon>
        <taxon>Sordariomycetes</taxon>
        <taxon>Hypocreomycetidae</taxon>
        <taxon>Hypocreales</taxon>
        <taxon>Hypocreaceae</taxon>
        <taxon>Trichoderma</taxon>
    </lineage>
</organism>
<comment type="caution">
    <text evidence="2">The sequence shown here is derived from an EMBL/GenBank/DDBJ whole genome shotgun (WGS) entry which is preliminary data.</text>
</comment>
<dbReference type="OrthoDB" id="4897744at2759"/>
<evidence type="ECO:0000256" key="1">
    <source>
        <dbReference type="SAM" id="MobiDB-lite"/>
    </source>
</evidence>
<feature type="compositionally biased region" description="Acidic residues" evidence="1">
    <location>
        <begin position="207"/>
        <end position="237"/>
    </location>
</feature>
<dbReference type="AlphaFoldDB" id="A0A1T3CJM6"/>
<name>A0A1T3CJM6_9HYPO</name>
<reference evidence="2 3" key="1">
    <citation type="submission" date="2016-04" db="EMBL/GenBank/DDBJ databases">
        <title>Multiple horizontal gene transfer events from other fungi enriched the ability of the initially mycotrophic fungus Trichoderma (Ascomycota) to feed on dead plant biomass.</title>
        <authorList>
            <person name="Atanasova L."/>
            <person name="Chenthamara K."/>
            <person name="Zhang J."/>
            <person name="Grujic M."/>
            <person name="Henrissat B."/>
            <person name="Kuo A."/>
            <person name="Aertz A."/>
            <person name="Salamov A."/>
            <person name="Lipzen A."/>
            <person name="Labutti K."/>
            <person name="Barry K."/>
            <person name="Miao Y."/>
            <person name="Rahimi M.J."/>
            <person name="Shen Q."/>
            <person name="Grigoriev I.V."/>
            <person name="Kubicek C.P."/>
            <person name="Druzhinina I.S."/>
        </authorList>
    </citation>
    <scope>NUCLEOTIDE SEQUENCE [LARGE SCALE GENOMIC DNA]</scope>
    <source>
        <strain evidence="2 3">NJAU 4742</strain>
    </source>
</reference>